<dbReference type="Pfam" id="PF16148">
    <property type="entry name" value="DUF4856"/>
    <property type="match status" value="1"/>
</dbReference>
<organism evidence="2 3">
    <name type="scientific">Tenacibaculum finnmarkense genomovar ulcerans</name>
    <dbReference type="NCBI Taxonomy" id="2781388"/>
    <lineage>
        <taxon>Bacteria</taxon>
        <taxon>Pseudomonadati</taxon>
        <taxon>Bacteroidota</taxon>
        <taxon>Flavobacteriia</taxon>
        <taxon>Flavobacteriales</taxon>
        <taxon>Flavobacteriaceae</taxon>
        <taxon>Tenacibaculum</taxon>
        <taxon>Tenacibaculum finnmarkense</taxon>
    </lineage>
</organism>
<proteinExistence type="predicted"/>
<reference evidence="2 3" key="1">
    <citation type="submission" date="2017-11" db="EMBL/GenBank/DDBJ databases">
        <authorList>
            <person name="Duchaud E."/>
        </authorList>
    </citation>
    <scope>NUCLEOTIDE SEQUENCE [LARGE SCALE GENOMIC DNA]</scope>
    <source>
        <strain evidence="2 3">TNO010</strain>
    </source>
</reference>
<dbReference type="InterPro" id="IPR032331">
    <property type="entry name" value="DUF4856"/>
</dbReference>
<feature type="signal peptide" evidence="1">
    <location>
        <begin position="1"/>
        <end position="21"/>
    </location>
</feature>
<accession>A0A2I2MC71</accession>
<evidence type="ECO:0000313" key="2">
    <source>
        <dbReference type="EMBL" id="SOU89640.1"/>
    </source>
</evidence>
<evidence type="ECO:0000313" key="3">
    <source>
        <dbReference type="Proteomes" id="UP000490060"/>
    </source>
</evidence>
<keyword evidence="1" id="KW-0732">Signal</keyword>
<evidence type="ECO:0008006" key="4">
    <source>
        <dbReference type="Google" id="ProtNLM"/>
    </source>
</evidence>
<evidence type="ECO:0000256" key="1">
    <source>
        <dbReference type="SAM" id="SignalP"/>
    </source>
</evidence>
<gene>
    <name evidence="2" type="ORF">TNO010_520025</name>
</gene>
<dbReference type="AlphaFoldDB" id="A0A2I2MC71"/>
<feature type="chain" id="PRO_5014146263" description="DUF4856 domain-containing protein" evidence="1">
    <location>
        <begin position="22"/>
        <end position="412"/>
    </location>
</feature>
<dbReference type="EMBL" id="OENE01000048">
    <property type="protein sequence ID" value="SOU89640.1"/>
    <property type="molecule type" value="Genomic_DNA"/>
</dbReference>
<protein>
    <recommendedName>
        <fullName evidence="4">DUF4856 domain-containing protein</fullName>
    </recommendedName>
</protein>
<name>A0A2I2MC71_9FLAO</name>
<dbReference type="Proteomes" id="UP000490060">
    <property type="component" value="Unassembled WGS sequence"/>
</dbReference>
<sequence length="412" mass="44311">MKKVVLSIFAVSALLMTSCTEETSPVPEVPEVVTPEVVKAPSVYEFSRGDKSTVSYSGQQTRLDMHTQLKSALGAASTAKVDATVLNAMFNHKEGVADFKDGLVFDTAALNASSKNISGATAYSKDYSEEVKTFINSIFTEAAKNSGTEVLASKGTAGIMNRKADGSKKILVDANGFEYVQEFSKSLMGAMELDQIVNKYLTTPKLEVENDKNKEGKDYTAMEHHWDEAFGYSALSHDALAIADKAALKAGDYAANYRFWGGYIYSADASEAGKGVKNKVMNAFLEGRQAIANKKYEVRDAQAAIIKKGLSLVCAIRAVHYLNAGIANVNSTDDAQAQADAFHALSEGLGFVYSLQFTNNGSDNPYFTKAEVAAMVAKLKANGGLYQDGIEAVLKELSEKIAKKFGFTVAQA</sequence>
<dbReference type="RefSeq" id="WP_058885125.1">
    <property type="nucleotide sequence ID" value="NZ_JAJHTM010000003.1"/>
</dbReference>
<dbReference type="PROSITE" id="PS51257">
    <property type="entry name" value="PROKAR_LIPOPROTEIN"/>
    <property type="match status" value="1"/>
</dbReference>